<geneLocation type="plasmid" evidence="2">
    <name>pcv839-15-p2</name>
</geneLocation>
<proteinExistence type="predicted"/>
<evidence type="ECO:0000313" key="2">
    <source>
        <dbReference type="Proteomes" id="UP000236551"/>
    </source>
</evidence>
<sequence length="43" mass="5420">MKADQRAAAKDPRIRNCRKPDLRREKEELLQDKHKKWWFVEIW</sequence>
<name>A0A2H4TL71_ECOLX</name>
<dbReference type="EMBL" id="CP024976">
    <property type="protein sequence ID" value="ATZ30264.1"/>
    <property type="molecule type" value="Genomic_DNA"/>
</dbReference>
<organism evidence="1 2">
    <name type="scientific">Escherichia coli</name>
    <dbReference type="NCBI Taxonomy" id="562"/>
    <lineage>
        <taxon>Bacteria</taxon>
        <taxon>Pseudomonadati</taxon>
        <taxon>Pseudomonadota</taxon>
        <taxon>Gammaproteobacteria</taxon>
        <taxon>Enterobacterales</taxon>
        <taxon>Enterobacteriaceae</taxon>
        <taxon>Escherichia</taxon>
    </lineage>
</organism>
<keyword evidence="1" id="KW-0614">Plasmid</keyword>
<accession>A0A2H4TL71</accession>
<dbReference type="Proteomes" id="UP000236551">
    <property type="component" value="Plasmid pCV839-15-p2"/>
</dbReference>
<dbReference type="AlphaFoldDB" id="A0A2H4TL71"/>
<gene>
    <name evidence="1" type="ORF">CV83915_2p0261</name>
</gene>
<evidence type="ECO:0000313" key="1">
    <source>
        <dbReference type="EMBL" id="ATZ30264.1"/>
    </source>
</evidence>
<protein>
    <submittedName>
        <fullName evidence="1">Uncharacterized protein</fullName>
    </submittedName>
</protein>
<reference evidence="1 2" key="1">
    <citation type="submission" date="2017-11" db="EMBL/GenBank/DDBJ databases">
        <title>Escherichia coli CV839-15 Genome sequencing and assembly.</title>
        <authorList>
            <person name="Li Z."/>
            <person name="Song N."/>
            <person name="Li W."/>
            <person name="Philip H.R."/>
            <person name="Bu Z."/>
            <person name="Siguo L."/>
        </authorList>
    </citation>
    <scope>NUCLEOTIDE SEQUENCE [LARGE SCALE GENOMIC DNA]</scope>
    <source>
        <strain evidence="1 2">CV839-15</strain>
        <plasmid evidence="2">Plasmid pcv839-15-p2</plasmid>
    </source>
</reference>